<keyword evidence="2" id="KW-1185">Reference proteome</keyword>
<dbReference type="AlphaFoldDB" id="A0A226QEN6"/>
<dbReference type="InterPro" id="IPR029058">
    <property type="entry name" value="AB_hydrolase_fold"/>
</dbReference>
<dbReference type="Pfam" id="PF26363">
    <property type="entry name" value="Phospholipase-like"/>
    <property type="match status" value="1"/>
</dbReference>
<sequence>MPTDKEYLILSQLAYFNFDDADKRLESVYQLSQTDRLEEWNKGDWLKDNWEDYQSELENWKVIDFESSWNGYYGVAFENKTTGEVVIANRGTQDWADGVQDLALINPSTDEALLSQFASAQSFYNRVLTKAGNNRITVTGHSLGGAITQVLAANNDLSAVTFNAPGVLHLLNPLQILKLPVGVEILMHGSSLSLKNFMGNPLWE</sequence>
<dbReference type="EMBL" id="NEWK01000001">
    <property type="protein sequence ID" value="OXB89902.1"/>
    <property type="molecule type" value="Genomic_DNA"/>
</dbReference>
<dbReference type="Gene3D" id="3.40.50.1820">
    <property type="entry name" value="alpha/beta hydrolase"/>
    <property type="match status" value="1"/>
</dbReference>
<dbReference type="Proteomes" id="UP000198378">
    <property type="component" value="Unassembled WGS sequence"/>
</dbReference>
<dbReference type="SUPFAM" id="SSF53474">
    <property type="entry name" value="alpha/beta-Hydrolases"/>
    <property type="match status" value="1"/>
</dbReference>
<gene>
    <name evidence="1" type="ORF">B9L19_07750</name>
</gene>
<protein>
    <submittedName>
        <fullName evidence="1">Uncharacterized protein</fullName>
    </submittedName>
</protein>
<organism evidence="1 2">
    <name type="scientific">Geobacillus thermocatenulatus</name>
    <dbReference type="NCBI Taxonomy" id="33938"/>
    <lineage>
        <taxon>Bacteria</taxon>
        <taxon>Bacillati</taxon>
        <taxon>Bacillota</taxon>
        <taxon>Bacilli</taxon>
        <taxon>Bacillales</taxon>
        <taxon>Anoxybacillaceae</taxon>
        <taxon>Geobacillus</taxon>
        <taxon>Geobacillus thermoleovorans group</taxon>
    </lineage>
</organism>
<evidence type="ECO:0000313" key="1">
    <source>
        <dbReference type="EMBL" id="OXB89902.1"/>
    </source>
</evidence>
<name>A0A226QEN6_9BACL</name>
<proteinExistence type="predicted"/>
<accession>A0A226QEN6</accession>
<reference evidence="1 2" key="1">
    <citation type="submission" date="2017-05" db="EMBL/GenBank/DDBJ databases">
        <title>The genome sequence of Geobacillus thermocatenulatus DSM 730.</title>
        <authorList>
            <person name="Ramaloko W.T."/>
            <person name="Koen N."/>
            <person name="Polliack S."/>
            <person name="Aliyu H."/>
            <person name="Lebre P."/>
            <person name="Mohr T."/>
            <person name="Oswald F."/>
            <person name="Zwick M."/>
            <person name="Neumann A."/>
            <person name="Syldatk C."/>
            <person name="Cowan D."/>
            <person name="De Maayer P."/>
        </authorList>
    </citation>
    <scope>NUCLEOTIDE SEQUENCE [LARGE SCALE GENOMIC DNA]</scope>
    <source>
        <strain evidence="1 2">BGSC 93A1</strain>
    </source>
</reference>
<dbReference type="GO" id="GO:0006629">
    <property type="term" value="P:lipid metabolic process"/>
    <property type="evidence" value="ECO:0007669"/>
    <property type="project" value="InterPro"/>
</dbReference>
<evidence type="ECO:0000313" key="2">
    <source>
        <dbReference type="Proteomes" id="UP000198378"/>
    </source>
</evidence>
<comment type="caution">
    <text evidence="1">The sequence shown here is derived from an EMBL/GenBank/DDBJ whole genome shotgun (WGS) entry which is preliminary data.</text>
</comment>
<dbReference type="RefSeq" id="WP_047752337.1">
    <property type="nucleotide sequence ID" value="NZ_CP018058.1"/>
</dbReference>
<dbReference type="KEGG" id="gtm:GT3921_17665"/>